<dbReference type="EC" id="3.5.2.9" evidence="1"/>
<comment type="function">
    <text evidence="1">Catalyzes the cleavage of 5-oxoproline to form L-glutamate coupled to the hydrolysis of ATP to ADP and inorganic phosphate.</text>
</comment>
<organism evidence="2 3">
    <name type="scientific">Brachybacterium muris UCD-AY4</name>
    <dbReference type="NCBI Taxonomy" id="1249481"/>
    <lineage>
        <taxon>Bacteria</taxon>
        <taxon>Bacillati</taxon>
        <taxon>Actinomycetota</taxon>
        <taxon>Actinomycetes</taxon>
        <taxon>Micrococcales</taxon>
        <taxon>Dermabacteraceae</taxon>
        <taxon>Brachybacterium</taxon>
    </lineage>
</organism>
<keyword evidence="1" id="KW-0067">ATP-binding</keyword>
<evidence type="ECO:0000313" key="2">
    <source>
        <dbReference type="EMBL" id="EYT49294.1"/>
    </source>
</evidence>
<keyword evidence="3" id="KW-1185">Reference proteome</keyword>
<dbReference type="Proteomes" id="UP000019754">
    <property type="component" value="Unassembled WGS sequence"/>
</dbReference>
<dbReference type="NCBIfam" id="NF003816">
    <property type="entry name" value="PRK05406.1-5"/>
    <property type="match status" value="1"/>
</dbReference>
<dbReference type="EMBL" id="AORC01000009">
    <property type="protein sequence ID" value="EYT49294.1"/>
    <property type="molecule type" value="Genomic_DNA"/>
</dbReference>
<proteinExistence type="inferred from homology"/>
<dbReference type="CDD" id="cd10787">
    <property type="entry name" value="LamB_YcsF_like"/>
    <property type="match status" value="1"/>
</dbReference>
<accession>A0A022L0A4</accession>
<dbReference type="STRING" id="1249481.D641_0107585"/>
<evidence type="ECO:0000256" key="1">
    <source>
        <dbReference type="HAMAP-Rule" id="MF_00691"/>
    </source>
</evidence>
<dbReference type="InterPro" id="IPR011330">
    <property type="entry name" value="Glyco_hydro/deAcase_b/a-brl"/>
</dbReference>
<gene>
    <name evidence="1" type="primary">pxpA</name>
    <name evidence="2" type="ORF">D641_0107585</name>
</gene>
<evidence type="ECO:0000313" key="3">
    <source>
        <dbReference type="Proteomes" id="UP000019754"/>
    </source>
</evidence>
<dbReference type="GO" id="GO:0017168">
    <property type="term" value="F:5-oxoprolinase (ATP-hydrolyzing) activity"/>
    <property type="evidence" value="ECO:0007669"/>
    <property type="project" value="UniProtKB-UniRule"/>
</dbReference>
<dbReference type="HOGENOM" id="CLU_069535_0_0_11"/>
<dbReference type="RefSeq" id="WP_017823051.1">
    <property type="nucleotide sequence ID" value="NZ_AORC01000009.1"/>
</dbReference>
<dbReference type="PANTHER" id="PTHR30292">
    <property type="entry name" value="UNCHARACTERIZED PROTEIN YBGL-RELATED"/>
    <property type="match status" value="1"/>
</dbReference>
<protein>
    <recommendedName>
        <fullName evidence="1">5-oxoprolinase subunit A</fullName>
        <shortName evidence="1">5-OPase subunit A</shortName>
        <ecNumber evidence="1">3.5.2.9</ecNumber>
    </recommendedName>
    <alternativeName>
        <fullName evidence="1">5-oxoprolinase (ATP-hydrolyzing) subunit A</fullName>
    </alternativeName>
</protein>
<dbReference type="AlphaFoldDB" id="A0A022L0A4"/>
<comment type="subunit">
    <text evidence="1">Forms a complex composed of PxpA, PxpB and PxpC.</text>
</comment>
<reference evidence="2 3" key="1">
    <citation type="journal article" date="2013" name="Genome Announc.">
        <title>Draft genome sequence of an Actinobacterium, Brachybacterium muris strain UCD-AY4.</title>
        <authorList>
            <person name="Lo J.R."/>
            <person name="Lang J.M."/>
            <person name="Darling A.E."/>
            <person name="Eisen J.A."/>
            <person name="Coil D.A."/>
        </authorList>
    </citation>
    <scope>NUCLEOTIDE SEQUENCE [LARGE SCALE GENOMIC DNA]</scope>
    <source>
        <strain evidence="2 3">UCD-AY4</strain>
    </source>
</reference>
<dbReference type="InterPro" id="IPR005501">
    <property type="entry name" value="LamB/YcsF/PxpA-like"/>
</dbReference>
<name>A0A022L0A4_9MICO</name>
<sequence>MNRTATDTDVPASIDLNADLGEGLGVWPMGDDEAMLQVVATANIACGAHAGDPSTMRRACAGAARNDVAITAHVAYPDLLGFGRRFLDIAPGELTDRVIAQVGALRAIAAAEGTRVRGVKPHGALYNALAHHEVQAAAVLTALIELGIEGPLPLVAAPGAVVARLAADAGIPVVLEAFTDRAYTPDGTLVPRSVQGSVLTDPDQVVAQALSITREHRVRTLDGTWIPIRAGSLCLHGDTPGAVALAQRVRAALEAADVQVKAVL</sequence>
<dbReference type="PANTHER" id="PTHR30292:SF0">
    <property type="entry name" value="5-OXOPROLINASE SUBUNIT A"/>
    <property type="match status" value="1"/>
</dbReference>
<comment type="catalytic activity">
    <reaction evidence="1">
        <text>5-oxo-L-proline + ATP + 2 H2O = L-glutamate + ADP + phosphate + H(+)</text>
        <dbReference type="Rhea" id="RHEA:10348"/>
        <dbReference type="ChEBI" id="CHEBI:15377"/>
        <dbReference type="ChEBI" id="CHEBI:15378"/>
        <dbReference type="ChEBI" id="CHEBI:29985"/>
        <dbReference type="ChEBI" id="CHEBI:30616"/>
        <dbReference type="ChEBI" id="CHEBI:43474"/>
        <dbReference type="ChEBI" id="CHEBI:58402"/>
        <dbReference type="ChEBI" id="CHEBI:456216"/>
        <dbReference type="EC" id="3.5.2.9"/>
    </reaction>
</comment>
<dbReference type="GO" id="GO:0005524">
    <property type="term" value="F:ATP binding"/>
    <property type="evidence" value="ECO:0007669"/>
    <property type="project" value="UniProtKB-UniRule"/>
</dbReference>
<dbReference type="SUPFAM" id="SSF88713">
    <property type="entry name" value="Glycoside hydrolase/deacetylase"/>
    <property type="match status" value="1"/>
</dbReference>
<dbReference type="HAMAP" id="MF_00691">
    <property type="entry name" value="PxpA"/>
    <property type="match status" value="1"/>
</dbReference>
<comment type="similarity">
    <text evidence="1">Belongs to the LamB/PxpA family.</text>
</comment>
<dbReference type="Gene3D" id="3.20.20.370">
    <property type="entry name" value="Glycoside hydrolase/deacetylase"/>
    <property type="match status" value="1"/>
</dbReference>
<dbReference type="Pfam" id="PF03746">
    <property type="entry name" value="LamB_YcsF"/>
    <property type="match status" value="1"/>
</dbReference>
<dbReference type="GO" id="GO:0005975">
    <property type="term" value="P:carbohydrate metabolic process"/>
    <property type="evidence" value="ECO:0007669"/>
    <property type="project" value="InterPro"/>
</dbReference>
<keyword evidence="1" id="KW-0378">Hydrolase</keyword>
<dbReference type="NCBIfam" id="NF003814">
    <property type="entry name" value="PRK05406.1-3"/>
    <property type="match status" value="1"/>
</dbReference>
<comment type="caution">
    <text evidence="2">The sequence shown here is derived from an EMBL/GenBank/DDBJ whole genome shotgun (WGS) entry which is preliminary data.</text>
</comment>
<keyword evidence="1" id="KW-0547">Nucleotide-binding</keyword>